<dbReference type="PROSITE" id="PS51462">
    <property type="entry name" value="NUDIX"/>
    <property type="match status" value="1"/>
</dbReference>
<comment type="caution">
    <text evidence="4">The sequence shown here is derived from an EMBL/GenBank/DDBJ whole genome shotgun (WGS) entry which is preliminary data.</text>
</comment>
<dbReference type="EMBL" id="BAVR01000001">
    <property type="protein sequence ID" value="GAE86749.1"/>
    <property type="molecule type" value="Genomic_DNA"/>
</dbReference>
<accession>W4V1Y3</accession>
<protein>
    <submittedName>
        <fullName evidence="4">MutT/NudX family protein</fullName>
    </submittedName>
</protein>
<dbReference type="PROSITE" id="PS00893">
    <property type="entry name" value="NUDIX_BOX"/>
    <property type="match status" value="1"/>
</dbReference>
<sequence>MVNLIVHGLIVKEGKVLLIKRSRIKRGKPNFNAERWDIPGGTVEMNEELCKAVVREVKEETNCTAVPGNILYDMYQYDQRKERGFLTLIYQMDIKVNNFLRWLICRV</sequence>
<dbReference type="Proteomes" id="UP000019109">
    <property type="component" value="Unassembled WGS sequence"/>
</dbReference>
<dbReference type="PANTHER" id="PTHR43736">
    <property type="entry name" value="ADP-RIBOSE PYROPHOSPHATASE"/>
    <property type="match status" value="1"/>
</dbReference>
<gene>
    <name evidence="4" type="ORF">JCM21531_71</name>
</gene>
<evidence type="ECO:0000256" key="1">
    <source>
        <dbReference type="ARBA" id="ARBA00005582"/>
    </source>
</evidence>
<proteinExistence type="inferred from homology"/>
<reference evidence="4" key="1">
    <citation type="journal article" date="2014" name="Genome Announc.">
        <title>Draft Genome Sequence of Clostridium straminisolvens Strain JCM 21531T, Isolated from a Cellulose-Degrading Bacterial Community.</title>
        <authorList>
            <person name="Yuki M."/>
            <person name="Oshima K."/>
            <person name="Suda W."/>
            <person name="Sakamoto M."/>
            <person name="Kitamura K."/>
            <person name="Iida T."/>
            <person name="Hattori M."/>
            <person name="Ohkuma M."/>
        </authorList>
    </citation>
    <scope>NUCLEOTIDE SEQUENCE [LARGE SCALE GENOMIC DNA]</scope>
    <source>
        <strain evidence="4">JCM 21531</strain>
    </source>
</reference>
<dbReference type="Pfam" id="PF00293">
    <property type="entry name" value="NUDIX"/>
    <property type="match status" value="1"/>
</dbReference>
<evidence type="ECO:0000313" key="5">
    <source>
        <dbReference type="Proteomes" id="UP000019109"/>
    </source>
</evidence>
<dbReference type="RefSeq" id="WP_054846941.1">
    <property type="nucleotide sequence ID" value="NZ_BAVR01000001.1"/>
</dbReference>
<dbReference type="AlphaFoldDB" id="W4V1Y3"/>
<keyword evidence="5" id="KW-1185">Reference proteome</keyword>
<dbReference type="GO" id="GO:0016787">
    <property type="term" value="F:hydrolase activity"/>
    <property type="evidence" value="ECO:0007669"/>
    <property type="project" value="UniProtKB-KW"/>
</dbReference>
<dbReference type="InterPro" id="IPR020084">
    <property type="entry name" value="NUDIX_hydrolase_CS"/>
</dbReference>
<evidence type="ECO:0000256" key="2">
    <source>
        <dbReference type="ARBA" id="ARBA00022801"/>
    </source>
</evidence>
<name>W4V1Y3_9FIRM</name>
<dbReference type="SUPFAM" id="SSF55811">
    <property type="entry name" value="Nudix"/>
    <property type="match status" value="1"/>
</dbReference>
<organism evidence="4 5">
    <name type="scientific">Acetivibrio straminisolvens JCM 21531</name>
    <dbReference type="NCBI Taxonomy" id="1294263"/>
    <lineage>
        <taxon>Bacteria</taxon>
        <taxon>Bacillati</taxon>
        <taxon>Bacillota</taxon>
        <taxon>Clostridia</taxon>
        <taxon>Eubacteriales</taxon>
        <taxon>Oscillospiraceae</taxon>
        <taxon>Acetivibrio</taxon>
    </lineage>
</organism>
<dbReference type="PANTHER" id="PTHR43736:SF1">
    <property type="entry name" value="DIHYDRONEOPTERIN TRIPHOSPHATE DIPHOSPHATASE"/>
    <property type="match status" value="1"/>
</dbReference>
<dbReference type="InterPro" id="IPR000086">
    <property type="entry name" value="NUDIX_hydrolase_dom"/>
</dbReference>
<evidence type="ECO:0000313" key="4">
    <source>
        <dbReference type="EMBL" id="GAE86749.1"/>
    </source>
</evidence>
<dbReference type="Gene3D" id="3.90.79.10">
    <property type="entry name" value="Nucleoside Triphosphate Pyrophosphohydrolase"/>
    <property type="match status" value="1"/>
</dbReference>
<comment type="similarity">
    <text evidence="1">Belongs to the Nudix hydrolase family.</text>
</comment>
<dbReference type="InterPro" id="IPR015797">
    <property type="entry name" value="NUDIX_hydrolase-like_dom_sf"/>
</dbReference>
<evidence type="ECO:0000259" key="3">
    <source>
        <dbReference type="PROSITE" id="PS51462"/>
    </source>
</evidence>
<feature type="domain" description="Nudix hydrolase" evidence="3">
    <location>
        <begin position="1"/>
        <end position="107"/>
    </location>
</feature>
<keyword evidence="2" id="KW-0378">Hydrolase</keyword>